<proteinExistence type="predicted"/>
<dbReference type="RefSeq" id="WP_322878943.1">
    <property type="nucleotide sequence ID" value="NZ_JAVMIP010000015.1"/>
</dbReference>
<name>A0AAE4FUT3_9CYAN</name>
<protein>
    <submittedName>
        <fullName evidence="1">Uncharacterized protein</fullName>
    </submittedName>
</protein>
<sequence length="75" mass="8445">MLSTRLSKVVSKAQELPEAIQDELAEQFIEDIENELKWQETLSKPQDSLILQALAEKAIADSENGQTQELGFDEL</sequence>
<comment type="caution">
    <text evidence="1">The sequence shown here is derived from an EMBL/GenBank/DDBJ whole genome shotgun (WGS) entry which is preliminary data.</text>
</comment>
<accession>A0AAE4FUT3</accession>
<gene>
    <name evidence="1" type="ORF">RIF25_12930</name>
</gene>
<dbReference type="Proteomes" id="UP001268256">
    <property type="component" value="Unassembled WGS sequence"/>
</dbReference>
<evidence type="ECO:0000313" key="2">
    <source>
        <dbReference type="Proteomes" id="UP001268256"/>
    </source>
</evidence>
<organism evidence="1 2">
    <name type="scientific">Pseudocalidococcus azoricus BACA0444</name>
    <dbReference type="NCBI Taxonomy" id="2918990"/>
    <lineage>
        <taxon>Bacteria</taxon>
        <taxon>Bacillati</taxon>
        <taxon>Cyanobacteriota</taxon>
        <taxon>Cyanophyceae</taxon>
        <taxon>Acaryochloridales</taxon>
        <taxon>Thermosynechococcaceae</taxon>
        <taxon>Pseudocalidococcus</taxon>
        <taxon>Pseudocalidococcus azoricus</taxon>
    </lineage>
</organism>
<reference evidence="2" key="1">
    <citation type="submission" date="2023-07" db="EMBL/GenBank/DDBJ databases">
        <authorList>
            <person name="Luz R."/>
            <person name="Cordeiro R."/>
            <person name="Fonseca A."/>
            <person name="Goncalves V."/>
        </authorList>
    </citation>
    <scope>NUCLEOTIDE SEQUENCE [LARGE SCALE GENOMIC DNA]</scope>
    <source>
        <strain evidence="2">BACA0444</strain>
    </source>
</reference>
<dbReference type="EMBL" id="JAVMIP010000015">
    <property type="protein sequence ID" value="MDS3861707.1"/>
    <property type="molecule type" value="Genomic_DNA"/>
</dbReference>
<evidence type="ECO:0000313" key="1">
    <source>
        <dbReference type="EMBL" id="MDS3861707.1"/>
    </source>
</evidence>
<dbReference type="AlphaFoldDB" id="A0AAE4FUT3"/>
<keyword evidence="2" id="KW-1185">Reference proteome</keyword>